<gene>
    <name evidence="1" type="ORF">BK730_23910</name>
</gene>
<name>A0A242Z064_9BACI</name>
<evidence type="ECO:0000313" key="1">
    <source>
        <dbReference type="EMBL" id="OTX84826.1"/>
    </source>
</evidence>
<protein>
    <submittedName>
        <fullName evidence="1">Uncharacterized protein</fullName>
    </submittedName>
</protein>
<proteinExistence type="predicted"/>
<dbReference type="AlphaFoldDB" id="A0A242Z064"/>
<dbReference type="Proteomes" id="UP000194945">
    <property type="component" value="Unassembled WGS sequence"/>
</dbReference>
<sequence>MKNKTLPKLNRYSWRRSVNSAREQLKQTKGHNDLQLESIGDGHVWFLVRKKGSFGITQEFRIKYDTQSRTFEYFEKK</sequence>
<evidence type="ECO:0000313" key="2">
    <source>
        <dbReference type="Proteomes" id="UP000194945"/>
    </source>
</evidence>
<dbReference type="EMBL" id="NFDE01000063">
    <property type="protein sequence ID" value="OTX84826.1"/>
    <property type="molecule type" value="Genomic_DNA"/>
</dbReference>
<accession>A0A242Z064</accession>
<comment type="caution">
    <text evidence="1">The sequence shown here is derived from an EMBL/GenBank/DDBJ whole genome shotgun (WGS) entry which is preliminary data.</text>
</comment>
<dbReference type="RefSeq" id="WP_086423006.1">
    <property type="nucleotide sequence ID" value="NZ_NFDE01000063.1"/>
</dbReference>
<reference evidence="1 2" key="1">
    <citation type="submission" date="2016-10" db="EMBL/GenBank/DDBJ databases">
        <title>Comparative genomics of Bacillus thuringiensis reveals a path to pathogens against multiple invertebrate hosts.</title>
        <authorList>
            <person name="Zheng J."/>
            <person name="Gao Q."/>
            <person name="Liu H."/>
            <person name="Peng D."/>
            <person name="Ruan L."/>
            <person name="Sun M."/>
        </authorList>
    </citation>
    <scope>NUCLEOTIDE SEQUENCE [LARGE SCALE GENOMIC DNA]</scope>
    <source>
        <strain evidence="1">BGSC 4BK1</strain>
    </source>
</reference>
<organism evidence="1 2">
    <name type="scientific">Bacillus wiedmannii</name>
    <dbReference type="NCBI Taxonomy" id="1890302"/>
    <lineage>
        <taxon>Bacteria</taxon>
        <taxon>Bacillati</taxon>
        <taxon>Bacillota</taxon>
        <taxon>Bacilli</taxon>
        <taxon>Bacillales</taxon>
        <taxon>Bacillaceae</taxon>
        <taxon>Bacillus</taxon>
        <taxon>Bacillus cereus group</taxon>
    </lineage>
</organism>